<reference evidence="2" key="1">
    <citation type="journal article" date="2022" name="Mol. Ecol. Resour.">
        <title>The genomes of chicory, endive, great burdock and yacon provide insights into Asteraceae palaeo-polyploidization history and plant inulin production.</title>
        <authorList>
            <person name="Fan W."/>
            <person name="Wang S."/>
            <person name="Wang H."/>
            <person name="Wang A."/>
            <person name="Jiang F."/>
            <person name="Liu H."/>
            <person name="Zhao H."/>
            <person name="Xu D."/>
            <person name="Zhang Y."/>
        </authorList>
    </citation>
    <scope>NUCLEOTIDE SEQUENCE [LARGE SCALE GENOMIC DNA]</scope>
    <source>
        <strain evidence="2">cv. Niubang</strain>
    </source>
</reference>
<accession>A0ACB8Z6E2</accession>
<keyword evidence="2" id="KW-1185">Reference proteome</keyword>
<organism evidence="1 2">
    <name type="scientific">Arctium lappa</name>
    <name type="common">Greater burdock</name>
    <name type="synonym">Lappa major</name>
    <dbReference type="NCBI Taxonomy" id="4217"/>
    <lineage>
        <taxon>Eukaryota</taxon>
        <taxon>Viridiplantae</taxon>
        <taxon>Streptophyta</taxon>
        <taxon>Embryophyta</taxon>
        <taxon>Tracheophyta</taxon>
        <taxon>Spermatophyta</taxon>
        <taxon>Magnoliopsida</taxon>
        <taxon>eudicotyledons</taxon>
        <taxon>Gunneridae</taxon>
        <taxon>Pentapetalae</taxon>
        <taxon>asterids</taxon>
        <taxon>campanulids</taxon>
        <taxon>Asterales</taxon>
        <taxon>Asteraceae</taxon>
        <taxon>Carduoideae</taxon>
        <taxon>Cardueae</taxon>
        <taxon>Arctiinae</taxon>
        <taxon>Arctium</taxon>
    </lineage>
</organism>
<evidence type="ECO:0000313" key="1">
    <source>
        <dbReference type="EMBL" id="KAI3693229.1"/>
    </source>
</evidence>
<sequence length="129" mass="14570">MDDKIGLVLAREYDTKMLLEFLIAKYPGDETFKKYRCILGDIFKYEAKDEGIANDDCGEAGNKMNEYQADATCKEIVLSQEPQTESFAKIDIHQIPISQYCETIFELDNGASLMRGNLDNGASLMPREV</sequence>
<name>A0ACB8Z6E2_ARCLA</name>
<gene>
    <name evidence="1" type="ORF">L6452_33061</name>
</gene>
<comment type="caution">
    <text evidence="1">The sequence shown here is derived from an EMBL/GenBank/DDBJ whole genome shotgun (WGS) entry which is preliminary data.</text>
</comment>
<proteinExistence type="predicted"/>
<reference evidence="1 2" key="2">
    <citation type="journal article" date="2022" name="Mol. Ecol. Resour.">
        <title>The genomes of chicory, endive, great burdock and yacon provide insights into Asteraceae paleo-polyploidization history and plant inulin production.</title>
        <authorList>
            <person name="Fan W."/>
            <person name="Wang S."/>
            <person name="Wang H."/>
            <person name="Wang A."/>
            <person name="Jiang F."/>
            <person name="Liu H."/>
            <person name="Zhao H."/>
            <person name="Xu D."/>
            <person name="Zhang Y."/>
        </authorList>
    </citation>
    <scope>NUCLEOTIDE SEQUENCE [LARGE SCALE GENOMIC DNA]</scope>
    <source>
        <strain evidence="2">cv. Niubang</strain>
    </source>
</reference>
<protein>
    <submittedName>
        <fullName evidence="1">Uncharacterized protein</fullName>
    </submittedName>
</protein>
<dbReference type="Proteomes" id="UP001055879">
    <property type="component" value="Linkage Group LG11"/>
</dbReference>
<evidence type="ECO:0000313" key="2">
    <source>
        <dbReference type="Proteomes" id="UP001055879"/>
    </source>
</evidence>
<dbReference type="EMBL" id="CM042057">
    <property type="protein sequence ID" value="KAI3693229.1"/>
    <property type="molecule type" value="Genomic_DNA"/>
</dbReference>